<sequence length="107" mass="11463">MSIPDAAHVGSPTCRRVDRALALLGRSRCGAVAAAALDGATRYRDFFEAVPGISHAVLAARLRELVSLGLLEHRDGTYRCTAETHALAPTFTALEELVSLHPHLFDA</sequence>
<dbReference type="Pfam" id="PF01638">
    <property type="entry name" value="HxlR"/>
    <property type="match status" value="1"/>
</dbReference>
<evidence type="ECO:0000259" key="4">
    <source>
        <dbReference type="PROSITE" id="PS51118"/>
    </source>
</evidence>
<protein>
    <submittedName>
        <fullName evidence="5">Winged helix-turn-helix transcriptional regulator</fullName>
    </submittedName>
</protein>
<name>A0ABW1QV18_9ACTN</name>
<dbReference type="RefSeq" id="WP_128221190.1">
    <property type="nucleotide sequence ID" value="NZ_CP034929.1"/>
</dbReference>
<comment type="caution">
    <text evidence="5">The sequence shown here is derived from an EMBL/GenBank/DDBJ whole genome shotgun (WGS) entry which is preliminary data.</text>
</comment>
<evidence type="ECO:0000256" key="2">
    <source>
        <dbReference type="ARBA" id="ARBA00023125"/>
    </source>
</evidence>
<dbReference type="SUPFAM" id="SSF46785">
    <property type="entry name" value="Winged helix' DNA-binding domain"/>
    <property type="match status" value="1"/>
</dbReference>
<dbReference type="PROSITE" id="PS51118">
    <property type="entry name" value="HTH_HXLR"/>
    <property type="match status" value="1"/>
</dbReference>
<organism evidence="5 6">
    <name type="scientific">Nocardioides yefusunii</name>
    <dbReference type="NCBI Taxonomy" id="2500546"/>
    <lineage>
        <taxon>Bacteria</taxon>
        <taxon>Bacillati</taxon>
        <taxon>Actinomycetota</taxon>
        <taxon>Actinomycetes</taxon>
        <taxon>Propionibacteriales</taxon>
        <taxon>Nocardioidaceae</taxon>
        <taxon>Nocardioides</taxon>
    </lineage>
</organism>
<dbReference type="InterPro" id="IPR036390">
    <property type="entry name" value="WH_DNA-bd_sf"/>
</dbReference>
<proteinExistence type="predicted"/>
<evidence type="ECO:0000313" key="5">
    <source>
        <dbReference type="EMBL" id="MFC6153352.1"/>
    </source>
</evidence>
<keyword evidence="2" id="KW-0238">DNA-binding</keyword>
<keyword evidence="6" id="KW-1185">Reference proteome</keyword>
<feature type="domain" description="HTH hxlR-type" evidence="4">
    <location>
        <begin position="14"/>
        <end position="107"/>
    </location>
</feature>
<dbReference type="EMBL" id="JBHSQI010000003">
    <property type="protein sequence ID" value="MFC6153352.1"/>
    <property type="molecule type" value="Genomic_DNA"/>
</dbReference>
<evidence type="ECO:0000256" key="3">
    <source>
        <dbReference type="ARBA" id="ARBA00023163"/>
    </source>
</evidence>
<dbReference type="Gene3D" id="1.10.10.10">
    <property type="entry name" value="Winged helix-like DNA-binding domain superfamily/Winged helix DNA-binding domain"/>
    <property type="match status" value="1"/>
</dbReference>
<dbReference type="InterPro" id="IPR036388">
    <property type="entry name" value="WH-like_DNA-bd_sf"/>
</dbReference>
<keyword evidence="1" id="KW-0805">Transcription regulation</keyword>
<gene>
    <name evidence="5" type="ORF">ACFPWU_06690</name>
</gene>
<keyword evidence="3" id="KW-0804">Transcription</keyword>
<dbReference type="Proteomes" id="UP001596098">
    <property type="component" value="Unassembled WGS sequence"/>
</dbReference>
<accession>A0ABW1QV18</accession>
<evidence type="ECO:0000256" key="1">
    <source>
        <dbReference type="ARBA" id="ARBA00023015"/>
    </source>
</evidence>
<dbReference type="PANTHER" id="PTHR33204:SF18">
    <property type="entry name" value="TRANSCRIPTIONAL REGULATORY PROTEIN"/>
    <property type="match status" value="1"/>
</dbReference>
<evidence type="ECO:0000313" key="6">
    <source>
        <dbReference type="Proteomes" id="UP001596098"/>
    </source>
</evidence>
<dbReference type="PANTHER" id="PTHR33204">
    <property type="entry name" value="TRANSCRIPTIONAL REGULATOR, MARR FAMILY"/>
    <property type="match status" value="1"/>
</dbReference>
<dbReference type="InterPro" id="IPR002577">
    <property type="entry name" value="HTH_HxlR"/>
</dbReference>
<reference evidence="6" key="1">
    <citation type="journal article" date="2019" name="Int. J. Syst. Evol. Microbiol.">
        <title>The Global Catalogue of Microorganisms (GCM) 10K type strain sequencing project: providing services to taxonomists for standard genome sequencing and annotation.</title>
        <authorList>
            <consortium name="The Broad Institute Genomics Platform"/>
            <consortium name="The Broad Institute Genome Sequencing Center for Infectious Disease"/>
            <person name="Wu L."/>
            <person name="Ma J."/>
        </authorList>
    </citation>
    <scope>NUCLEOTIDE SEQUENCE [LARGE SCALE GENOMIC DNA]</scope>
    <source>
        <strain evidence="6">DFY28</strain>
    </source>
</reference>